<dbReference type="EMBL" id="CP138335">
    <property type="protein sequence ID" value="XBW07252.1"/>
    <property type="molecule type" value="Genomic_DNA"/>
</dbReference>
<dbReference type="AlphaFoldDB" id="A0AAU7V5H1"/>
<accession>A0AAU7V5H1</accession>
<organism evidence="1">
    <name type="scientific">Scrofimicrobium appendicitidis</name>
    <dbReference type="NCBI Taxonomy" id="3079930"/>
    <lineage>
        <taxon>Bacteria</taxon>
        <taxon>Bacillati</taxon>
        <taxon>Actinomycetota</taxon>
        <taxon>Actinomycetes</taxon>
        <taxon>Actinomycetales</taxon>
        <taxon>Actinomycetaceae</taxon>
        <taxon>Scrofimicrobium</taxon>
    </lineage>
</organism>
<evidence type="ECO:0000313" key="1">
    <source>
        <dbReference type="EMBL" id="XBW07252.1"/>
    </source>
</evidence>
<sequence>MRKLNNNNVVALVSVRDLLRGRQANNLLENSLADSVRPWFSDWTNPEVTQALEELEQPASRERAAAYLGLEITAA</sequence>
<dbReference type="KEGG" id="sapp:SAC06_06260"/>
<gene>
    <name evidence="1" type="ORF">SAC06_06260</name>
</gene>
<name>A0AAU7V5H1_9ACTO</name>
<reference evidence="1" key="1">
    <citation type="submission" date="2023-11" db="EMBL/GenBank/DDBJ databases">
        <title>Scrofimicrobium hongkongense sp. nov., isolated from a patient with peritonitis.</title>
        <authorList>
            <person name="Lao H.Y."/>
            <person name="Wong A.Y.P."/>
            <person name="Ng T.L."/>
            <person name="Wong R.Y.L."/>
            <person name="Yau M.C.Y."/>
            <person name="Lam J.Y.W."/>
            <person name="Siu G.K.H."/>
        </authorList>
    </citation>
    <scope>NUCLEOTIDE SEQUENCE</scope>
    <source>
        <strain evidence="1">R131</strain>
    </source>
</reference>
<proteinExistence type="predicted"/>
<protein>
    <submittedName>
        <fullName evidence="1">Uncharacterized protein</fullName>
    </submittedName>
</protein>
<dbReference type="RefSeq" id="WP_350257458.1">
    <property type="nucleotide sequence ID" value="NZ_CP138335.1"/>
</dbReference>